<name>A0AAU8ERW7_9MICC</name>
<gene>
    <name evidence="5" type="ORF">ABRP34_00470</name>
</gene>
<dbReference type="GO" id="GO:0005886">
    <property type="term" value="C:plasma membrane"/>
    <property type="evidence" value="ECO:0007669"/>
    <property type="project" value="TreeGrafter"/>
</dbReference>
<feature type="compositionally biased region" description="Basic and acidic residues" evidence="3">
    <location>
        <begin position="228"/>
        <end position="251"/>
    </location>
</feature>
<accession>A0AAU8ERW7</accession>
<dbReference type="GO" id="GO:0006654">
    <property type="term" value="P:phosphatidic acid biosynthetic process"/>
    <property type="evidence" value="ECO:0007669"/>
    <property type="project" value="TreeGrafter"/>
</dbReference>
<dbReference type="EMBL" id="CP159279">
    <property type="protein sequence ID" value="XCH11538.1"/>
    <property type="molecule type" value="Genomic_DNA"/>
</dbReference>
<evidence type="ECO:0000256" key="1">
    <source>
        <dbReference type="ARBA" id="ARBA00022679"/>
    </source>
</evidence>
<evidence type="ECO:0000259" key="4">
    <source>
        <dbReference type="SMART" id="SM00563"/>
    </source>
</evidence>
<keyword evidence="1" id="KW-0808">Transferase</keyword>
<dbReference type="AlphaFoldDB" id="A0AAU8ERW7"/>
<feature type="region of interest" description="Disordered" evidence="3">
    <location>
        <begin position="225"/>
        <end position="262"/>
    </location>
</feature>
<evidence type="ECO:0000256" key="3">
    <source>
        <dbReference type="SAM" id="MobiDB-lite"/>
    </source>
</evidence>
<dbReference type="SMART" id="SM00563">
    <property type="entry name" value="PlsC"/>
    <property type="match status" value="1"/>
</dbReference>
<organism evidence="5">
    <name type="scientific">Arthrobacter sp. K5</name>
    <dbReference type="NCBI Taxonomy" id="2839623"/>
    <lineage>
        <taxon>Bacteria</taxon>
        <taxon>Bacillati</taxon>
        <taxon>Actinomycetota</taxon>
        <taxon>Actinomycetes</taxon>
        <taxon>Micrococcales</taxon>
        <taxon>Micrococcaceae</taxon>
        <taxon>Arthrobacter</taxon>
    </lineage>
</organism>
<keyword evidence="2 5" id="KW-0012">Acyltransferase</keyword>
<dbReference type="PANTHER" id="PTHR10434">
    <property type="entry name" value="1-ACYL-SN-GLYCEROL-3-PHOSPHATE ACYLTRANSFERASE"/>
    <property type="match status" value="1"/>
</dbReference>
<dbReference type="SUPFAM" id="SSF69593">
    <property type="entry name" value="Glycerol-3-phosphate (1)-acyltransferase"/>
    <property type="match status" value="1"/>
</dbReference>
<dbReference type="GO" id="GO:0003841">
    <property type="term" value="F:1-acylglycerol-3-phosphate O-acyltransferase activity"/>
    <property type="evidence" value="ECO:0007669"/>
    <property type="project" value="TreeGrafter"/>
</dbReference>
<protein>
    <submittedName>
        <fullName evidence="5">Lysophospholipid acyltransferase family protein</fullName>
    </submittedName>
</protein>
<dbReference type="InterPro" id="IPR002123">
    <property type="entry name" value="Plipid/glycerol_acylTrfase"/>
</dbReference>
<dbReference type="RefSeq" id="WP_353711850.1">
    <property type="nucleotide sequence ID" value="NZ_CP159279.1"/>
</dbReference>
<proteinExistence type="predicted"/>
<evidence type="ECO:0000256" key="2">
    <source>
        <dbReference type="ARBA" id="ARBA00023315"/>
    </source>
</evidence>
<reference evidence="5" key="1">
    <citation type="submission" date="2024-06" db="EMBL/GenBank/DDBJ databases">
        <title>Biodegradation of dimethachlon by Arthrobacter sp. K5: mechanistic insights and ecological implications.</title>
        <authorList>
            <person name="Hu S."/>
            <person name="Lu P."/>
        </authorList>
    </citation>
    <scope>NUCLEOTIDE SEQUENCE</scope>
    <source>
        <strain evidence="5">K5</strain>
    </source>
</reference>
<dbReference type="CDD" id="cd07989">
    <property type="entry name" value="LPLAT_AGPAT-like"/>
    <property type="match status" value="1"/>
</dbReference>
<sequence>MFYWVMKRIFLGPVVRTLFRPWVKGLDNIPSEGAAIIASNHLSFSDSIFMPLMVPRPVVFLAKSEYFTGTGIKGRLTAMFFRLTNQLPMDRSGGAASAASLEAGMDVLTHGGLLGIYPEGTRSPDSRLYRGKVGVARLALQAGVPVIPVAMIGTDKVQPIGKRLPNIRRIGMIFGKPLDFSRYEGLADDRLIQRSVTDEIMYELMRLSGQEYVDEYASVVKLRLAGKSGEEPGKGSEEPGKPGEEPGKSGEEPGEAGSSRSA</sequence>
<dbReference type="PANTHER" id="PTHR10434:SF11">
    <property type="entry name" value="1-ACYL-SN-GLYCEROL-3-PHOSPHATE ACYLTRANSFERASE"/>
    <property type="match status" value="1"/>
</dbReference>
<feature type="domain" description="Phospholipid/glycerol acyltransferase" evidence="4">
    <location>
        <begin position="35"/>
        <end position="154"/>
    </location>
</feature>
<evidence type="ECO:0000313" key="5">
    <source>
        <dbReference type="EMBL" id="XCH11538.1"/>
    </source>
</evidence>
<dbReference type="Pfam" id="PF01553">
    <property type="entry name" value="Acyltransferase"/>
    <property type="match status" value="1"/>
</dbReference>